<reference evidence="2 3" key="1">
    <citation type="journal article" date="2021" name="ISME Commun">
        <title>Automated analysis of genomic sequences facilitates high-throughput and comprehensive description of bacteria.</title>
        <authorList>
            <person name="Hitch T.C.A."/>
        </authorList>
    </citation>
    <scope>NUCLEOTIDE SEQUENCE [LARGE SCALE GENOMIC DNA]</scope>
    <source>
        <strain evidence="2 3">Sanger_18</strain>
    </source>
</reference>
<comment type="caution">
    <text evidence="2">The sequence shown here is derived from an EMBL/GenBank/DDBJ whole genome shotgun (WGS) entry which is preliminary data.</text>
</comment>
<dbReference type="InterPro" id="IPR036457">
    <property type="entry name" value="PPM-type-like_dom_sf"/>
</dbReference>
<dbReference type="RefSeq" id="WP_262573433.1">
    <property type="nucleotide sequence ID" value="NZ_JAOQKJ010000003.1"/>
</dbReference>
<sequence length="247" mass="28269">MEVMSGFYWDSGKKEINQDSVLVEQVNTGKGRILLAAVSDGIGGLPAGEVASGFLMERLQQHFYEEILPLIRKGKSSKKIRHSFFRCLYETVGMLQKYADSREISLGATLSVLLLMKRRYLILHVGDSRIYEIRKKRIRQLTEDHRGEGNILTRCMGSFPMSEVYVRFGRYHKKTGFLLCSDGFWGRAAEELLLEMLDPSEILTEEQIQKRLSEIGSYGKRQGERDNLSAIYVLLKREEEGFEGNSL</sequence>
<dbReference type="PROSITE" id="PS51746">
    <property type="entry name" value="PPM_2"/>
    <property type="match status" value="1"/>
</dbReference>
<evidence type="ECO:0000259" key="1">
    <source>
        <dbReference type="PROSITE" id="PS51746"/>
    </source>
</evidence>
<dbReference type="EMBL" id="JAOQKJ010000003">
    <property type="protein sequence ID" value="MCU6743605.1"/>
    <property type="molecule type" value="Genomic_DNA"/>
</dbReference>
<dbReference type="SMART" id="SM00332">
    <property type="entry name" value="PP2Cc"/>
    <property type="match status" value="1"/>
</dbReference>
<dbReference type="SUPFAM" id="SSF81606">
    <property type="entry name" value="PP2C-like"/>
    <property type="match status" value="1"/>
</dbReference>
<dbReference type="InterPro" id="IPR001932">
    <property type="entry name" value="PPM-type_phosphatase-like_dom"/>
</dbReference>
<accession>A0ABT2T025</accession>
<organism evidence="2 3">
    <name type="scientific">Suilimivivens aceti</name>
    <dbReference type="NCBI Taxonomy" id="2981774"/>
    <lineage>
        <taxon>Bacteria</taxon>
        <taxon>Bacillati</taxon>
        <taxon>Bacillota</taxon>
        <taxon>Clostridia</taxon>
        <taxon>Lachnospirales</taxon>
        <taxon>Lachnospiraceae</taxon>
        <taxon>Suilimivivens</taxon>
    </lineage>
</organism>
<feature type="domain" description="PPM-type phosphatase" evidence="1">
    <location>
        <begin position="4"/>
        <end position="235"/>
    </location>
</feature>
<gene>
    <name evidence="2" type="ORF">OCV77_03665</name>
</gene>
<dbReference type="Proteomes" id="UP001652432">
    <property type="component" value="Unassembled WGS sequence"/>
</dbReference>
<proteinExistence type="predicted"/>
<dbReference type="CDD" id="cd00143">
    <property type="entry name" value="PP2Cc"/>
    <property type="match status" value="1"/>
</dbReference>
<protein>
    <submittedName>
        <fullName evidence="2">Serine/threonine-protein phosphatase</fullName>
    </submittedName>
</protein>
<keyword evidence="3" id="KW-1185">Reference proteome</keyword>
<evidence type="ECO:0000313" key="2">
    <source>
        <dbReference type="EMBL" id="MCU6743605.1"/>
    </source>
</evidence>
<dbReference type="Gene3D" id="3.60.40.10">
    <property type="entry name" value="PPM-type phosphatase domain"/>
    <property type="match status" value="1"/>
</dbReference>
<name>A0ABT2T025_9FIRM</name>
<evidence type="ECO:0000313" key="3">
    <source>
        <dbReference type="Proteomes" id="UP001652432"/>
    </source>
</evidence>
<dbReference type="SMART" id="SM00331">
    <property type="entry name" value="PP2C_SIG"/>
    <property type="match status" value="1"/>
</dbReference>
<dbReference type="Pfam" id="PF13672">
    <property type="entry name" value="PP2C_2"/>
    <property type="match status" value="1"/>
</dbReference>